<proteinExistence type="predicted"/>
<dbReference type="Gramene" id="ORGLA03G0184600.1">
    <property type="protein sequence ID" value="ORGLA03G0184600.1"/>
    <property type="gene ID" value="ORGLA03G0184600"/>
</dbReference>
<sequence>CLWTEGTVWRSVVMRSTRDKPRRQGKHQPTCCYSTALATKMNLKMSVAQHGLPVWPRPAACVSNYPYAQKRHQESLACCSRQSFRLILTSYDPSNTDSPFIRPSSAKFVLIVTSSNDKAILLQALCAGGIDYFVMDHLDHSSLAITRLPNMPPRVWGIRDMGLMRRDGSSCSYVVAWC</sequence>
<organism evidence="1 2">
    <name type="scientific">Oryza glaberrima</name>
    <name type="common">African rice</name>
    <dbReference type="NCBI Taxonomy" id="4538"/>
    <lineage>
        <taxon>Eukaryota</taxon>
        <taxon>Viridiplantae</taxon>
        <taxon>Streptophyta</taxon>
        <taxon>Embryophyta</taxon>
        <taxon>Tracheophyta</taxon>
        <taxon>Spermatophyta</taxon>
        <taxon>Magnoliopsida</taxon>
        <taxon>Liliopsida</taxon>
        <taxon>Poales</taxon>
        <taxon>Poaceae</taxon>
        <taxon>BOP clade</taxon>
        <taxon>Oryzoideae</taxon>
        <taxon>Oryzeae</taxon>
        <taxon>Oryzinae</taxon>
        <taxon>Oryza</taxon>
    </lineage>
</organism>
<evidence type="ECO:0000313" key="2">
    <source>
        <dbReference type="Proteomes" id="UP000007306"/>
    </source>
</evidence>
<name>I1PBV0_ORYGL</name>
<protein>
    <submittedName>
        <fullName evidence="1">Uncharacterized protein</fullName>
    </submittedName>
</protein>
<accession>I1PBV0</accession>
<reference evidence="1" key="1">
    <citation type="submission" date="2015-06" db="UniProtKB">
        <authorList>
            <consortium name="EnsemblPlants"/>
        </authorList>
    </citation>
    <scope>IDENTIFICATION</scope>
</reference>
<reference evidence="1 2" key="2">
    <citation type="submission" date="2018-04" db="EMBL/GenBank/DDBJ databases">
        <title>OglaRS2 (Oryza glaberrima Reference Sequence Version 2).</title>
        <authorList>
            <person name="Zhang J."/>
            <person name="Kudrna D."/>
            <person name="Lee S."/>
            <person name="Talag J."/>
            <person name="Rajasekar S."/>
            <person name="Wing R.A."/>
        </authorList>
    </citation>
    <scope>NUCLEOTIDE SEQUENCE [LARGE SCALE GENOMIC DNA]</scope>
    <source>
        <strain evidence="1 2">cv. IRGC 96717</strain>
    </source>
</reference>
<dbReference type="AlphaFoldDB" id="I1PBV0"/>
<keyword evidence="2" id="KW-1185">Reference proteome</keyword>
<evidence type="ECO:0000313" key="1">
    <source>
        <dbReference type="EnsemblPlants" id="ORGLA03G0184600.1"/>
    </source>
</evidence>
<dbReference type="Proteomes" id="UP000007306">
    <property type="component" value="Chromosome 3"/>
</dbReference>
<dbReference type="EnsemblPlants" id="ORGLA03G0184600.1">
    <property type="protein sequence ID" value="ORGLA03G0184600.1"/>
    <property type="gene ID" value="ORGLA03G0184600"/>
</dbReference>
<dbReference type="HOGENOM" id="CLU_1514398_0_0_1"/>